<protein>
    <submittedName>
        <fullName evidence="2">Uncharacterized protein</fullName>
    </submittedName>
</protein>
<sequence>MKFVLIKFFKINQVYHCGVYLTIFSSVVLSPFFTCLLHSSAVLSPFFTFLLHSSVVLSPFVTCLPLSLHSSPVRQQLFLALSDTELSTATTFSAEFFTSFGITRFSFTAFLQSLSPFIAQQDDLDCFLELNAEFSPLL</sequence>
<keyword evidence="1" id="KW-1133">Transmembrane helix</keyword>
<feature type="transmembrane region" description="Helical" evidence="1">
    <location>
        <begin position="46"/>
        <end position="68"/>
    </location>
</feature>
<evidence type="ECO:0000313" key="2">
    <source>
        <dbReference type="EMBL" id="CAG6761131.1"/>
    </source>
</evidence>
<keyword evidence="1" id="KW-0812">Transmembrane</keyword>
<name>A0A8D9A9C1_9HEMI</name>
<accession>A0A8D9A9C1</accession>
<evidence type="ECO:0000256" key="1">
    <source>
        <dbReference type="SAM" id="Phobius"/>
    </source>
</evidence>
<keyword evidence="1" id="KW-0472">Membrane</keyword>
<feature type="transmembrane region" description="Helical" evidence="1">
    <location>
        <begin position="20"/>
        <end position="40"/>
    </location>
</feature>
<organism evidence="2">
    <name type="scientific">Cacopsylla melanoneura</name>
    <dbReference type="NCBI Taxonomy" id="428564"/>
    <lineage>
        <taxon>Eukaryota</taxon>
        <taxon>Metazoa</taxon>
        <taxon>Ecdysozoa</taxon>
        <taxon>Arthropoda</taxon>
        <taxon>Hexapoda</taxon>
        <taxon>Insecta</taxon>
        <taxon>Pterygota</taxon>
        <taxon>Neoptera</taxon>
        <taxon>Paraneoptera</taxon>
        <taxon>Hemiptera</taxon>
        <taxon>Sternorrhyncha</taxon>
        <taxon>Psylloidea</taxon>
        <taxon>Psyllidae</taxon>
        <taxon>Psyllinae</taxon>
        <taxon>Cacopsylla</taxon>
    </lineage>
</organism>
<dbReference type="AlphaFoldDB" id="A0A8D9A9C1"/>
<dbReference type="EMBL" id="HBUF01558409">
    <property type="protein sequence ID" value="CAG6761131.1"/>
    <property type="molecule type" value="Transcribed_RNA"/>
</dbReference>
<proteinExistence type="predicted"/>
<reference evidence="2" key="1">
    <citation type="submission" date="2021-05" db="EMBL/GenBank/DDBJ databases">
        <authorList>
            <person name="Alioto T."/>
            <person name="Alioto T."/>
            <person name="Gomez Garrido J."/>
        </authorList>
    </citation>
    <scope>NUCLEOTIDE SEQUENCE</scope>
</reference>